<organism evidence="3 4">
    <name type="scientific">Aliivibrio fischeri (strain MJ11)</name>
    <name type="common">Vibrio fischeri</name>
    <dbReference type="NCBI Taxonomy" id="388396"/>
    <lineage>
        <taxon>Bacteria</taxon>
        <taxon>Pseudomonadati</taxon>
        <taxon>Pseudomonadota</taxon>
        <taxon>Gammaproteobacteria</taxon>
        <taxon>Vibrionales</taxon>
        <taxon>Vibrionaceae</taxon>
        <taxon>Aliivibrio</taxon>
    </lineage>
</organism>
<proteinExistence type="predicted"/>
<dbReference type="REBASE" id="18797">
    <property type="entry name" value="S.VfiMJORF53P"/>
</dbReference>
<sequence>MIFDIAPITTLVEFNPSRTIKKGTVVPFIEMASLPTSHRDIGIIAEKEFNGGGAKFKNGDTLFARITPCLENGKTAQVQGLPEGTFGFGSTEFIVMSAKLPEYDKDYVYYLARLPEFRIYAQTHMEGTSGRQRVPWQSLAKFEYRFPPKEGRKSAASFLKMLDKKIASNTAMNQTLEKIALRIFKSWFIDFDPVKANKEGVAFDGLSPEIQALFPSEFEESEVGVIPKGWKVQSLSKTANFLNGLACQKYPPVSQDDALPVIKIAEMRSGYTQKTNEASSTVNSKYIIKSGDFLFSWSGSLTTCYWGHSIGILNQHLFKVTSDIYPQWFYAHWVNYHLGEFIRIAADKATTMGHIKRGHLDEAKVLVPSQDILVAGSRVIAPLINKLIQNQENTRSLIDIRDRFLPKLISGQITVGEAQKELAEAI</sequence>
<keyword evidence="3" id="KW-0614">Plasmid</keyword>
<dbReference type="AlphaFoldDB" id="B5EVZ7"/>
<evidence type="ECO:0000313" key="4">
    <source>
        <dbReference type="Proteomes" id="UP000001857"/>
    </source>
</evidence>
<dbReference type="Gene3D" id="3.90.220.20">
    <property type="entry name" value="DNA methylase specificity domains"/>
    <property type="match status" value="2"/>
</dbReference>
<dbReference type="GO" id="GO:0003677">
    <property type="term" value="F:DNA binding"/>
    <property type="evidence" value="ECO:0007669"/>
    <property type="project" value="UniProtKB-KW"/>
</dbReference>
<keyword evidence="2" id="KW-0238">DNA-binding</keyword>
<dbReference type="InterPro" id="IPR044946">
    <property type="entry name" value="Restrct_endonuc_typeI_TRD_sf"/>
</dbReference>
<accession>B5EVZ7</accession>
<dbReference type="Proteomes" id="UP000001857">
    <property type="component" value="Plasmid pMJ100"/>
</dbReference>
<gene>
    <name evidence="3" type="ordered locus">VFMJ11_B0054</name>
</gene>
<dbReference type="GO" id="GO:0009307">
    <property type="term" value="P:DNA restriction-modification system"/>
    <property type="evidence" value="ECO:0007669"/>
    <property type="project" value="UniProtKB-KW"/>
</dbReference>
<protein>
    <submittedName>
        <fullName evidence="3">Restriction modification system S subunit</fullName>
    </submittedName>
</protein>
<dbReference type="RefSeq" id="WP_012534425.1">
    <property type="nucleotide sequence ID" value="NC_011185.1"/>
</dbReference>
<dbReference type="PANTHER" id="PTHR30408:SF13">
    <property type="entry name" value="TYPE I RESTRICTION ENZYME HINDI SPECIFICITY SUBUNIT"/>
    <property type="match status" value="1"/>
</dbReference>
<dbReference type="HOGENOM" id="CLU_021095_2_1_6"/>
<keyword evidence="1" id="KW-0680">Restriction system</keyword>
<geneLocation type="plasmid" evidence="3 4">
    <name>pMJ100</name>
</geneLocation>
<dbReference type="SUPFAM" id="SSF116734">
    <property type="entry name" value="DNA methylase specificity domain"/>
    <property type="match status" value="2"/>
</dbReference>
<dbReference type="EMBL" id="CP001134">
    <property type="protein sequence ID" value="ACH64642.1"/>
    <property type="molecule type" value="Genomic_DNA"/>
</dbReference>
<reference evidence="4" key="1">
    <citation type="submission" date="2008-08" db="EMBL/GenBank/DDBJ databases">
        <title>Complete sequence of Vibrio fischeri strain MJ11.</title>
        <authorList>
            <person name="Mandel M.J."/>
            <person name="Stabb E.V."/>
            <person name="Ruby E.G."/>
            <person name="Ferriera S."/>
            <person name="Johnson J."/>
            <person name="Kravitz S."/>
            <person name="Beeson K."/>
            <person name="Sutton G."/>
            <person name="Rogers Y.-H."/>
            <person name="Friedman R."/>
            <person name="Frazier M."/>
            <person name="Venter J.C."/>
        </authorList>
    </citation>
    <scope>NUCLEOTIDE SEQUENCE [LARGE SCALE GENOMIC DNA]</scope>
    <source>
        <strain evidence="4">MJ11</strain>
        <plasmid evidence="4">Plasmid pMJ100</plasmid>
    </source>
</reference>
<dbReference type="InterPro" id="IPR052021">
    <property type="entry name" value="Type-I_RS_S_subunit"/>
</dbReference>
<evidence type="ECO:0000256" key="1">
    <source>
        <dbReference type="ARBA" id="ARBA00022747"/>
    </source>
</evidence>
<evidence type="ECO:0000313" key="3">
    <source>
        <dbReference type="EMBL" id="ACH64642.1"/>
    </source>
</evidence>
<dbReference type="KEGG" id="vfm:VFMJ11_B0054"/>
<reference evidence="3 4" key="2">
    <citation type="journal article" date="2009" name="Nature">
        <title>A single regulatory gene is sufficient to alter bacterial host range.</title>
        <authorList>
            <person name="Mandel M.J."/>
            <person name="Wollenberg M.S."/>
            <person name="Stabb E.V."/>
            <person name="Visick K.L."/>
            <person name="Ruby E.G."/>
        </authorList>
    </citation>
    <scope>NUCLEOTIDE SEQUENCE [LARGE SCALE GENOMIC DNA]</scope>
    <source>
        <strain evidence="3 4">MJ11</strain>
        <plasmid evidence="4">Plasmid pMJ100</plasmid>
    </source>
</reference>
<dbReference type="PANTHER" id="PTHR30408">
    <property type="entry name" value="TYPE-1 RESTRICTION ENZYME ECOKI SPECIFICITY PROTEIN"/>
    <property type="match status" value="1"/>
</dbReference>
<name>B5EVZ7_ALIFM</name>
<dbReference type="CDD" id="cd17260">
    <property type="entry name" value="RMtype1_S_EcoEI-TRD1-CR1_like"/>
    <property type="match status" value="1"/>
</dbReference>
<evidence type="ECO:0000256" key="2">
    <source>
        <dbReference type="ARBA" id="ARBA00023125"/>
    </source>
</evidence>